<dbReference type="CDD" id="cd12148">
    <property type="entry name" value="fungal_TF_MHR"/>
    <property type="match status" value="1"/>
</dbReference>
<dbReference type="GO" id="GO:0008270">
    <property type="term" value="F:zinc ion binding"/>
    <property type="evidence" value="ECO:0007669"/>
    <property type="project" value="InterPro"/>
</dbReference>
<keyword evidence="3" id="KW-0805">Transcription regulation</keyword>
<dbReference type="GO" id="GO:0000981">
    <property type="term" value="F:DNA-binding transcription factor activity, RNA polymerase II-specific"/>
    <property type="evidence" value="ECO:0007669"/>
    <property type="project" value="InterPro"/>
</dbReference>
<dbReference type="InterPro" id="IPR007219">
    <property type="entry name" value="XnlR_reg_dom"/>
</dbReference>
<evidence type="ECO:0000256" key="5">
    <source>
        <dbReference type="ARBA" id="ARBA00023163"/>
    </source>
</evidence>
<evidence type="ECO:0000256" key="6">
    <source>
        <dbReference type="ARBA" id="ARBA00023242"/>
    </source>
</evidence>
<evidence type="ECO:0000313" key="9">
    <source>
        <dbReference type="EMBL" id="CEJ62053.1"/>
    </source>
</evidence>
<evidence type="ECO:0000256" key="3">
    <source>
        <dbReference type="ARBA" id="ARBA00023015"/>
    </source>
</evidence>
<evidence type="ECO:0000256" key="1">
    <source>
        <dbReference type="ARBA" id="ARBA00004123"/>
    </source>
</evidence>
<dbReference type="GO" id="GO:0003677">
    <property type="term" value="F:DNA binding"/>
    <property type="evidence" value="ECO:0007669"/>
    <property type="project" value="UniProtKB-KW"/>
</dbReference>
<reference evidence="10" key="1">
    <citation type="journal article" date="2015" name="Genome Announc.">
        <title>Draft genome sequence of the fungus Penicillium brasilianum MG11.</title>
        <authorList>
            <person name="Horn F."/>
            <person name="Linde J."/>
            <person name="Mattern D.J."/>
            <person name="Walther G."/>
            <person name="Guthke R."/>
            <person name="Brakhage A.A."/>
            <person name="Valiante V."/>
        </authorList>
    </citation>
    <scope>NUCLEOTIDE SEQUENCE [LARGE SCALE GENOMIC DNA]</scope>
    <source>
        <strain evidence="10">MG11</strain>
    </source>
</reference>
<keyword evidence="6" id="KW-0539">Nucleus</keyword>
<sequence>MSAPITRRNRSLASCEPCRERKTRCDHIKPVCAACQRRGLDSRCYYHPAPLSKNPKPRRPIVPAPSRPSHAAPPWIRNGSKSHQGLGWPTAGAPKFHTWPFMSAVCSDTPPQTPTPESRNSKAYNSHLATMKEIVSQLKYLPVIEIYLQRYYSFKQNVLVPKAVLLHLVKTLRNDLVSSGHILGETEGRVELDDVSEMSEAVLHSSTTEVVITPSLDLHSFLALFCGTNLRVETLGLFYAMAARASLFFVDRDEDKDEEFLKDMVWYSTLSLRLARDLAPQSTDVIIWLANEHVQLLSFLEGDASLRVWRLVGDLTTDLLALGLHREATYSPERAPFFLAECRRRLFVTEYYLEKMFGLIFKLPPRITAQYVDVKLPLDLSDDELLVYTPEELEEAKSRLTEDGWNTDGKHRAATWARLRYILSQFREAIVEYQFQASQAADPSKLRDLSFRCRQTWDNLLPHLKYNQDCWKSDMPLTVCYMHAKVHLGYLQIHFQIYHTIGEVNSSPLPELLEVSANILETVVQIGNSRSKGAFAFNDLPEILLSCGLSSAAVLLTALENSTQDYSRSLPPGIKMSVLIRNLSVLASLLDSVPSPRERNQTFCLQAAKAITEKLDKTLEKLATSNSLVTPDIVTSNDVSPISILTPNAGSSLSAGHEEIDAINLADYENFDLMSWAINVDFGNTPSNWNMI</sequence>
<keyword evidence="5" id="KW-0804">Transcription</keyword>
<dbReference type="InterPro" id="IPR036864">
    <property type="entry name" value="Zn2-C6_fun-type_DNA-bd_sf"/>
</dbReference>
<feature type="domain" description="Zn(2)-C6 fungal-type" evidence="8">
    <location>
        <begin position="14"/>
        <end position="46"/>
    </location>
</feature>
<dbReference type="PROSITE" id="PS50048">
    <property type="entry name" value="ZN2_CY6_FUNGAL_2"/>
    <property type="match status" value="1"/>
</dbReference>
<dbReference type="PROSITE" id="PS00463">
    <property type="entry name" value="ZN2_CY6_FUNGAL_1"/>
    <property type="match status" value="1"/>
</dbReference>
<dbReference type="PANTHER" id="PTHR31001:SF40">
    <property type="entry name" value="ZN(II)2CYS6 TRANSCRIPTION FACTOR (EUROFUNG)"/>
    <property type="match status" value="1"/>
</dbReference>
<organism evidence="9 10">
    <name type="scientific">Penicillium brasilianum</name>
    <dbReference type="NCBI Taxonomy" id="104259"/>
    <lineage>
        <taxon>Eukaryota</taxon>
        <taxon>Fungi</taxon>
        <taxon>Dikarya</taxon>
        <taxon>Ascomycota</taxon>
        <taxon>Pezizomycotina</taxon>
        <taxon>Eurotiomycetes</taxon>
        <taxon>Eurotiomycetidae</taxon>
        <taxon>Eurotiales</taxon>
        <taxon>Aspergillaceae</taxon>
        <taxon>Penicillium</taxon>
    </lineage>
</organism>
<name>A0A0F7TZM6_PENBI</name>
<dbReference type="OrthoDB" id="6612291at2759"/>
<evidence type="ECO:0000256" key="7">
    <source>
        <dbReference type="SAM" id="MobiDB-lite"/>
    </source>
</evidence>
<keyword evidence="4" id="KW-0238">DNA-binding</keyword>
<dbReference type="PANTHER" id="PTHR31001">
    <property type="entry name" value="UNCHARACTERIZED TRANSCRIPTIONAL REGULATORY PROTEIN"/>
    <property type="match status" value="1"/>
</dbReference>
<evidence type="ECO:0000259" key="8">
    <source>
        <dbReference type="PROSITE" id="PS50048"/>
    </source>
</evidence>
<dbReference type="InterPro" id="IPR050613">
    <property type="entry name" value="Sec_Metabolite_Reg"/>
</dbReference>
<dbReference type="GO" id="GO:0005634">
    <property type="term" value="C:nucleus"/>
    <property type="evidence" value="ECO:0007669"/>
    <property type="project" value="UniProtKB-SubCell"/>
</dbReference>
<gene>
    <name evidence="9" type="ORF">PMG11_10566</name>
</gene>
<dbReference type="Gene3D" id="4.10.240.10">
    <property type="entry name" value="Zn(2)-C6 fungal-type DNA-binding domain"/>
    <property type="match status" value="1"/>
</dbReference>
<dbReference type="GO" id="GO:0006351">
    <property type="term" value="P:DNA-templated transcription"/>
    <property type="evidence" value="ECO:0007669"/>
    <property type="project" value="InterPro"/>
</dbReference>
<comment type="subcellular location">
    <subcellularLocation>
        <location evidence="1">Nucleus</location>
    </subcellularLocation>
</comment>
<evidence type="ECO:0000313" key="10">
    <source>
        <dbReference type="Proteomes" id="UP000042958"/>
    </source>
</evidence>
<dbReference type="EMBL" id="CDHK01000013">
    <property type="protein sequence ID" value="CEJ62053.1"/>
    <property type="molecule type" value="Genomic_DNA"/>
</dbReference>
<protein>
    <recommendedName>
        <fullName evidence="8">Zn(2)-C6 fungal-type domain-containing protein</fullName>
    </recommendedName>
</protein>
<dbReference type="STRING" id="104259.A0A0F7TZM6"/>
<dbReference type="InterPro" id="IPR001138">
    <property type="entry name" value="Zn2Cys6_DnaBD"/>
</dbReference>
<dbReference type="Pfam" id="PF00172">
    <property type="entry name" value="Zn_clus"/>
    <property type="match status" value="1"/>
</dbReference>
<evidence type="ECO:0000256" key="2">
    <source>
        <dbReference type="ARBA" id="ARBA00022723"/>
    </source>
</evidence>
<dbReference type="Pfam" id="PF04082">
    <property type="entry name" value="Fungal_trans"/>
    <property type="match status" value="1"/>
</dbReference>
<feature type="region of interest" description="Disordered" evidence="7">
    <location>
        <begin position="48"/>
        <end position="87"/>
    </location>
</feature>
<dbReference type="SUPFAM" id="SSF57701">
    <property type="entry name" value="Zn2/Cys6 DNA-binding domain"/>
    <property type="match status" value="1"/>
</dbReference>
<dbReference type="CDD" id="cd00067">
    <property type="entry name" value="GAL4"/>
    <property type="match status" value="1"/>
</dbReference>
<keyword evidence="10" id="KW-1185">Reference proteome</keyword>
<proteinExistence type="predicted"/>
<dbReference type="AlphaFoldDB" id="A0A0F7TZM6"/>
<dbReference type="Proteomes" id="UP000042958">
    <property type="component" value="Unassembled WGS sequence"/>
</dbReference>
<accession>A0A0F7TZM6</accession>
<dbReference type="SMART" id="SM00066">
    <property type="entry name" value="GAL4"/>
    <property type="match status" value="1"/>
</dbReference>
<keyword evidence="2" id="KW-0479">Metal-binding</keyword>
<evidence type="ECO:0000256" key="4">
    <source>
        <dbReference type="ARBA" id="ARBA00023125"/>
    </source>
</evidence>